<feature type="compositionally biased region" description="Basic and acidic residues" evidence="4">
    <location>
        <begin position="489"/>
        <end position="507"/>
    </location>
</feature>
<dbReference type="Pfam" id="PF13857">
    <property type="entry name" value="Ank_5"/>
    <property type="match status" value="1"/>
</dbReference>
<accession>A0A0L0D668</accession>
<organism evidence="5 6">
    <name type="scientific">Thecamonas trahens ATCC 50062</name>
    <dbReference type="NCBI Taxonomy" id="461836"/>
    <lineage>
        <taxon>Eukaryota</taxon>
        <taxon>Apusozoa</taxon>
        <taxon>Apusomonadida</taxon>
        <taxon>Apusomonadidae</taxon>
        <taxon>Thecamonas</taxon>
    </lineage>
</organism>
<dbReference type="STRING" id="461836.A0A0L0D668"/>
<feature type="repeat" description="ANK" evidence="3">
    <location>
        <begin position="349"/>
        <end position="381"/>
    </location>
</feature>
<keyword evidence="6" id="KW-1185">Reference proteome</keyword>
<dbReference type="RefSeq" id="XP_013759360.1">
    <property type="nucleotide sequence ID" value="XM_013903906.1"/>
</dbReference>
<dbReference type="InterPro" id="IPR002110">
    <property type="entry name" value="Ankyrin_rpt"/>
</dbReference>
<dbReference type="PANTHER" id="PTHR24198">
    <property type="entry name" value="ANKYRIN REPEAT AND PROTEIN KINASE DOMAIN-CONTAINING PROTEIN"/>
    <property type="match status" value="1"/>
</dbReference>
<feature type="repeat" description="ANK" evidence="3">
    <location>
        <begin position="417"/>
        <end position="449"/>
    </location>
</feature>
<evidence type="ECO:0000256" key="4">
    <source>
        <dbReference type="SAM" id="MobiDB-lite"/>
    </source>
</evidence>
<dbReference type="Pfam" id="PF00023">
    <property type="entry name" value="Ank"/>
    <property type="match status" value="1"/>
</dbReference>
<proteinExistence type="predicted"/>
<dbReference type="PROSITE" id="PS50088">
    <property type="entry name" value="ANK_REPEAT"/>
    <property type="match status" value="5"/>
</dbReference>
<feature type="repeat" description="ANK" evidence="3">
    <location>
        <begin position="223"/>
        <end position="257"/>
    </location>
</feature>
<protein>
    <submittedName>
        <fullName evidence="5">Uncharacterized protein</fullName>
    </submittedName>
</protein>
<sequence length="529" mass="54075">MGRGEYAELHAAVREGETGQAELAKVELLDELLVGDNDGRNVLMVAAASGHPAMVAAVLATASRTAGDGGMDAVVKTLADARDHAGNDVFMWATTARPHARVVELVALLSELLPLPETLPHWAAMSGNAPLMAFLSDRSGVSAICDSLDVHGRTPLHYAALHNAADVVALVLDAGADSATRDADGCTPLHLAAAGGAAAAAAVVLASLDELAAREAVAAKDVRGALPLHLAAFGGDGAAATAGTLVAAGSPVDAKDSEGRTPLMWAAREANPALVGVLLAHAASPFATDVEANSVAFYAVVSNSLATLAPILGAALRLSTPIRCRMRSRAPMLRALLDAGASPVVQDANMRQPIHLAAATNNVSALAELLSSGAHADAADAVGSSPLHCAAFAGAGAAVAALLAATPPADVNSIDTSKHTPLHWAAHAGSGACIARLVRAGADVTSIDNDAMRAYDHALLAPMDDSTRAAVLGVLDPVTPAARRHLLLDELDRRPPSPERRPRESASKKRRRRRKSTAPAWSGLPTLRV</sequence>
<feature type="repeat" description="ANK" evidence="3">
    <location>
        <begin position="258"/>
        <end position="290"/>
    </location>
</feature>
<dbReference type="InterPro" id="IPR036770">
    <property type="entry name" value="Ankyrin_rpt-contain_sf"/>
</dbReference>
<dbReference type="Pfam" id="PF12796">
    <property type="entry name" value="Ank_2"/>
    <property type="match status" value="1"/>
</dbReference>
<dbReference type="PROSITE" id="PS50297">
    <property type="entry name" value="ANK_REP_REGION"/>
    <property type="match status" value="4"/>
</dbReference>
<dbReference type="Proteomes" id="UP000054408">
    <property type="component" value="Unassembled WGS sequence"/>
</dbReference>
<dbReference type="OrthoDB" id="539213at2759"/>
<evidence type="ECO:0000313" key="6">
    <source>
        <dbReference type="Proteomes" id="UP000054408"/>
    </source>
</evidence>
<dbReference type="EMBL" id="GL349448">
    <property type="protein sequence ID" value="KNC47882.1"/>
    <property type="molecule type" value="Genomic_DNA"/>
</dbReference>
<keyword evidence="1" id="KW-0677">Repeat</keyword>
<evidence type="ECO:0000313" key="5">
    <source>
        <dbReference type="EMBL" id="KNC47882.1"/>
    </source>
</evidence>
<feature type="repeat" description="ANK" evidence="3">
    <location>
        <begin position="151"/>
        <end position="183"/>
    </location>
</feature>
<name>A0A0L0D668_THETB</name>
<dbReference type="PANTHER" id="PTHR24198:SF165">
    <property type="entry name" value="ANKYRIN REPEAT-CONTAINING PROTEIN-RELATED"/>
    <property type="match status" value="1"/>
</dbReference>
<dbReference type="eggNOG" id="KOG4177">
    <property type="taxonomic scope" value="Eukaryota"/>
</dbReference>
<dbReference type="SUPFAM" id="SSF48403">
    <property type="entry name" value="Ankyrin repeat"/>
    <property type="match status" value="1"/>
</dbReference>
<evidence type="ECO:0000256" key="1">
    <source>
        <dbReference type="ARBA" id="ARBA00022737"/>
    </source>
</evidence>
<dbReference type="GeneID" id="25563675"/>
<dbReference type="AlphaFoldDB" id="A0A0L0D668"/>
<feature type="region of interest" description="Disordered" evidence="4">
    <location>
        <begin position="489"/>
        <end position="529"/>
    </location>
</feature>
<evidence type="ECO:0000256" key="3">
    <source>
        <dbReference type="PROSITE-ProRule" id="PRU00023"/>
    </source>
</evidence>
<reference evidence="5 6" key="1">
    <citation type="submission" date="2010-05" db="EMBL/GenBank/DDBJ databases">
        <title>The Genome Sequence of Thecamonas trahens ATCC 50062.</title>
        <authorList>
            <consortium name="The Broad Institute Genome Sequencing Platform"/>
            <person name="Russ C."/>
            <person name="Cuomo C."/>
            <person name="Shea T."/>
            <person name="Young S.K."/>
            <person name="Zeng Q."/>
            <person name="Koehrsen M."/>
            <person name="Haas B."/>
            <person name="Borodovsky M."/>
            <person name="Guigo R."/>
            <person name="Alvarado L."/>
            <person name="Berlin A."/>
            <person name="Bochicchio J."/>
            <person name="Borenstein D."/>
            <person name="Chapman S."/>
            <person name="Chen Z."/>
            <person name="Freedman E."/>
            <person name="Gellesch M."/>
            <person name="Goldberg J."/>
            <person name="Griggs A."/>
            <person name="Gujja S."/>
            <person name="Heilman E."/>
            <person name="Heiman D."/>
            <person name="Hepburn T."/>
            <person name="Howarth C."/>
            <person name="Jen D."/>
            <person name="Larson L."/>
            <person name="Mehta T."/>
            <person name="Park D."/>
            <person name="Pearson M."/>
            <person name="Roberts A."/>
            <person name="Saif S."/>
            <person name="Shenoy N."/>
            <person name="Sisk P."/>
            <person name="Stolte C."/>
            <person name="Sykes S."/>
            <person name="Thomson T."/>
            <person name="Walk T."/>
            <person name="White J."/>
            <person name="Yandava C."/>
            <person name="Burger G."/>
            <person name="Gray M.W."/>
            <person name="Holland P.W.H."/>
            <person name="King N."/>
            <person name="Lang F.B.F."/>
            <person name="Roger A.J."/>
            <person name="Ruiz-Trillo I."/>
            <person name="Lander E."/>
            <person name="Nusbaum C."/>
        </authorList>
    </citation>
    <scope>NUCLEOTIDE SEQUENCE [LARGE SCALE GENOMIC DNA]</scope>
    <source>
        <strain evidence="5 6">ATCC 50062</strain>
    </source>
</reference>
<dbReference type="SMART" id="SM00248">
    <property type="entry name" value="ANK"/>
    <property type="match status" value="8"/>
</dbReference>
<dbReference type="Gene3D" id="1.25.40.20">
    <property type="entry name" value="Ankyrin repeat-containing domain"/>
    <property type="match status" value="4"/>
</dbReference>
<evidence type="ECO:0000256" key="2">
    <source>
        <dbReference type="ARBA" id="ARBA00023043"/>
    </source>
</evidence>
<gene>
    <name evidence="5" type="ORF">AMSG_04112</name>
</gene>
<keyword evidence="2 3" id="KW-0040">ANK repeat</keyword>